<dbReference type="Proteomes" id="UP000320055">
    <property type="component" value="Unassembled WGS sequence"/>
</dbReference>
<reference evidence="1 2" key="1">
    <citation type="submission" date="2019-01" db="EMBL/GenBank/DDBJ databases">
        <authorList>
            <person name="Brito A."/>
        </authorList>
    </citation>
    <scope>NUCLEOTIDE SEQUENCE [LARGE SCALE GENOMIC DNA]</scope>
    <source>
        <strain evidence="1">1</strain>
    </source>
</reference>
<evidence type="ECO:0000313" key="1">
    <source>
        <dbReference type="EMBL" id="VEP17018.1"/>
    </source>
</evidence>
<gene>
    <name evidence="1" type="ORF">H1P_5290001</name>
</gene>
<dbReference type="EMBL" id="CAACVJ010000478">
    <property type="protein sequence ID" value="VEP17018.1"/>
    <property type="molecule type" value="Genomic_DNA"/>
</dbReference>
<name>A0A563VZY0_9CYAN</name>
<keyword evidence="2" id="KW-1185">Reference proteome</keyword>
<evidence type="ECO:0000313" key="2">
    <source>
        <dbReference type="Proteomes" id="UP000320055"/>
    </source>
</evidence>
<sequence>MNQELLYFPGSENILSVPPNMLLLVVRLKRVAHWDETHSWGSDDDEASDDYWHFLGRYE</sequence>
<organism evidence="1 2">
    <name type="scientific">Hyella patelloides LEGE 07179</name>
    <dbReference type="NCBI Taxonomy" id="945734"/>
    <lineage>
        <taxon>Bacteria</taxon>
        <taxon>Bacillati</taxon>
        <taxon>Cyanobacteriota</taxon>
        <taxon>Cyanophyceae</taxon>
        <taxon>Pleurocapsales</taxon>
        <taxon>Hyellaceae</taxon>
        <taxon>Hyella</taxon>
    </lineage>
</organism>
<proteinExistence type="predicted"/>
<accession>A0A563VZY0</accession>
<dbReference type="AlphaFoldDB" id="A0A563VZY0"/>
<protein>
    <submittedName>
        <fullName evidence="1">Uncharacterized protein</fullName>
    </submittedName>
</protein>